<accession>A0A2P7NWV9</accession>
<evidence type="ECO:0000256" key="9">
    <source>
        <dbReference type="ARBA" id="ARBA00061532"/>
    </source>
</evidence>
<evidence type="ECO:0000256" key="7">
    <source>
        <dbReference type="ARBA" id="ARBA00023136"/>
    </source>
</evidence>
<proteinExistence type="inferred from homology"/>
<comment type="function">
    <text evidence="8">Involved in peptidoglycan biosynthesis. Transports lipid-linked peptidoglycan precursors from the inner to the outer leaflet of the cytoplasmic membrane.</text>
</comment>
<feature type="transmembrane region" description="Helical" evidence="10">
    <location>
        <begin position="138"/>
        <end position="163"/>
    </location>
</feature>
<reference evidence="11 12" key="1">
    <citation type="submission" date="2018-03" db="EMBL/GenBank/DDBJ databases">
        <title>Draft genome of Nitrosomonas supralitoralis APG5.</title>
        <authorList>
            <person name="Urakawa H."/>
            <person name="Lopez J.V."/>
        </authorList>
    </citation>
    <scope>NUCLEOTIDE SEQUENCE [LARGE SCALE GENOMIC DNA]</scope>
    <source>
        <strain evidence="11 12">APG5</strain>
    </source>
</reference>
<dbReference type="GO" id="GO:0005886">
    <property type="term" value="C:plasma membrane"/>
    <property type="evidence" value="ECO:0007669"/>
    <property type="project" value="UniProtKB-SubCell"/>
</dbReference>
<keyword evidence="5" id="KW-0573">Peptidoglycan synthesis</keyword>
<evidence type="ECO:0000256" key="2">
    <source>
        <dbReference type="ARBA" id="ARBA00022475"/>
    </source>
</evidence>
<comment type="subcellular location">
    <subcellularLocation>
        <location evidence="1">Cell membrane</location>
        <topology evidence="1">Multi-pass membrane protein</topology>
    </subcellularLocation>
</comment>
<evidence type="ECO:0000256" key="8">
    <source>
        <dbReference type="ARBA" id="ARBA00060041"/>
    </source>
</evidence>
<dbReference type="PRINTS" id="PR01806">
    <property type="entry name" value="VIRFACTRMVIN"/>
</dbReference>
<keyword evidence="3 10" id="KW-0812">Transmembrane</keyword>
<dbReference type="PANTHER" id="PTHR47019:SF1">
    <property type="entry name" value="LIPID II FLIPPASE MURJ"/>
    <property type="match status" value="1"/>
</dbReference>
<comment type="caution">
    <text evidence="11">The sequence shown here is derived from an EMBL/GenBank/DDBJ whole genome shotgun (WGS) entry which is preliminary data.</text>
</comment>
<feature type="transmembrane region" description="Helical" evidence="10">
    <location>
        <begin position="364"/>
        <end position="386"/>
    </location>
</feature>
<evidence type="ECO:0000313" key="12">
    <source>
        <dbReference type="Proteomes" id="UP000241912"/>
    </source>
</evidence>
<dbReference type="GO" id="GO:0034204">
    <property type="term" value="P:lipid translocation"/>
    <property type="evidence" value="ECO:0007669"/>
    <property type="project" value="TreeGrafter"/>
</dbReference>
<dbReference type="GO" id="GO:0009252">
    <property type="term" value="P:peptidoglycan biosynthetic process"/>
    <property type="evidence" value="ECO:0007669"/>
    <property type="project" value="UniProtKB-KW"/>
</dbReference>
<dbReference type="PANTHER" id="PTHR47019">
    <property type="entry name" value="LIPID II FLIPPASE MURJ"/>
    <property type="match status" value="1"/>
</dbReference>
<evidence type="ECO:0000256" key="5">
    <source>
        <dbReference type="ARBA" id="ARBA00022984"/>
    </source>
</evidence>
<dbReference type="GO" id="GO:0015648">
    <property type="term" value="F:lipid-linked peptidoglycan transporter activity"/>
    <property type="evidence" value="ECO:0007669"/>
    <property type="project" value="TreeGrafter"/>
</dbReference>
<feature type="transmembrane region" description="Helical" evidence="10">
    <location>
        <begin position="58"/>
        <end position="82"/>
    </location>
</feature>
<keyword evidence="7 10" id="KW-0472">Membrane</keyword>
<keyword evidence="6 10" id="KW-1133">Transmembrane helix</keyword>
<sequence>MKLLKAARERITKTHPDHHAIASGMAWVILFVFLGKLAGAAKEMAIAYRYGVSEEVDAYLFIFNLVNWPVNVWFSVLTIVLVPLAARIRQGAPLELTKFRSELFGLALLLGVIVSLVLWIGLPYLLHSQSTGLPPTTVAIAISMVAGLALLAPLGLLVSLFSVWMMTAGRQANTLLEGVPAIVLLVAVLIFPSGGAEPLIWGTVVGVAFHLVSLAFPLARRGEIELPCFKLKSSQWPVFWQGFGIMVAGQALMSFIGIVDQFFAAHLGTGAIATLSYTNRILALLLGLGAMSVSRATLPVFSRVQAQGGDGLHLRSVAVHWVRIMFVLGVATMIVGWWLAPWAVKLLFERGAFIARDTQAVTEVLRYGLVQIPFYFAGLVLVSLLASQRKHKLIATSAIVNLFVKVIANFVFIPLMGINGIISATAVMYLCSCALLYWFVSVNAKQMDAS</sequence>
<keyword evidence="2" id="KW-1003">Cell membrane</keyword>
<comment type="similarity">
    <text evidence="9">Belongs to the MurJ/MviN family.</text>
</comment>
<feature type="transmembrane region" description="Helical" evidence="10">
    <location>
        <begin position="321"/>
        <end position="344"/>
    </location>
</feature>
<keyword evidence="12" id="KW-1185">Reference proteome</keyword>
<name>A0A2P7NWV9_9PROT</name>
<dbReference type="AlphaFoldDB" id="A0A2P7NWV9"/>
<evidence type="ECO:0000256" key="3">
    <source>
        <dbReference type="ARBA" id="ARBA00022692"/>
    </source>
</evidence>
<evidence type="ECO:0000313" key="11">
    <source>
        <dbReference type="EMBL" id="PSJ17968.1"/>
    </source>
</evidence>
<evidence type="ECO:0000256" key="6">
    <source>
        <dbReference type="ARBA" id="ARBA00022989"/>
    </source>
</evidence>
<dbReference type="Pfam" id="PF03023">
    <property type="entry name" value="MurJ"/>
    <property type="match status" value="1"/>
</dbReference>
<feature type="transmembrane region" description="Helical" evidence="10">
    <location>
        <begin position="393"/>
        <end position="415"/>
    </location>
</feature>
<dbReference type="Proteomes" id="UP000241912">
    <property type="component" value="Unassembled WGS sequence"/>
</dbReference>
<dbReference type="GO" id="GO:0008360">
    <property type="term" value="P:regulation of cell shape"/>
    <property type="evidence" value="ECO:0007669"/>
    <property type="project" value="UniProtKB-KW"/>
</dbReference>
<dbReference type="EMBL" id="PXXU01000011">
    <property type="protein sequence ID" value="PSJ17968.1"/>
    <property type="molecule type" value="Genomic_DNA"/>
</dbReference>
<feature type="transmembrane region" description="Helical" evidence="10">
    <location>
        <begin position="279"/>
        <end position="301"/>
    </location>
</feature>
<organism evidence="11 12">
    <name type="scientific">Nitrosomonas supralitoralis</name>
    <dbReference type="NCBI Taxonomy" id="2116706"/>
    <lineage>
        <taxon>Bacteria</taxon>
        <taxon>Pseudomonadati</taxon>
        <taxon>Pseudomonadota</taxon>
        <taxon>Betaproteobacteria</taxon>
        <taxon>Nitrosomonadales</taxon>
        <taxon>Nitrosomonadaceae</taxon>
        <taxon>Nitrosomonas</taxon>
    </lineage>
</organism>
<evidence type="ECO:0000256" key="10">
    <source>
        <dbReference type="SAM" id="Phobius"/>
    </source>
</evidence>
<dbReference type="RefSeq" id="WP_106706282.1">
    <property type="nucleotide sequence ID" value="NZ_PXXU01000011.1"/>
</dbReference>
<feature type="transmembrane region" description="Helical" evidence="10">
    <location>
        <begin position="238"/>
        <end position="259"/>
    </location>
</feature>
<dbReference type="InterPro" id="IPR051050">
    <property type="entry name" value="Lipid_II_flippase_MurJ/MviN"/>
</dbReference>
<feature type="transmembrane region" description="Helical" evidence="10">
    <location>
        <begin position="199"/>
        <end position="218"/>
    </location>
</feature>
<feature type="transmembrane region" description="Helical" evidence="10">
    <location>
        <begin position="175"/>
        <end position="193"/>
    </location>
</feature>
<evidence type="ECO:0000256" key="4">
    <source>
        <dbReference type="ARBA" id="ARBA00022960"/>
    </source>
</evidence>
<feature type="transmembrane region" description="Helical" evidence="10">
    <location>
        <begin position="103"/>
        <end position="126"/>
    </location>
</feature>
<gene>
    <name evidence="11" type="ORF">C7H79_05470</name>
</gene>
<feature type="transmembrane region" description="Helical" evidence="10">
    <location>
        <begin position="20"/>
        <end position="38"/>
    </location>
</feature>
<evidence type="ECO:0000256" key="1">
    <source>
        <dbReference type="ARBA" id="ARBA00004651"/>
    </source>
</evidence>
<dbReference type="InterPro" id="IPR004268">
    <property type="entry name" value="MurJ"/>
</dbReference>
<protein>
    <submittedName>
        <fullName evidence="11">Uncharacterized protein</fullName>
    </submittedName>
</protein>
<keyword evidence="4" id="KW-0133">Cell shape</keyword>
<dbReference type="OrthoDB" id="9804143at2"/>
<feature type="transmembrane region" description="Helical" evidence="10">
    <location>
        <begin position="421"/>
        <end position="440"/>
    </location>
</feature>